<dbReference type="InterPro" id="IPR011256">
    <property type="entry name" value="Reg_factor_effector_dom_sf"/>
</dbReference>
<dbReference type="InterPro" id="IPR050908">
    <property type="entry name" value="SmbC-like"/>
</dbReference>
<dbReference type="PROSITE" id="PS01124">
    <property type="entry name" value="HTH_ARAC_FAMILY_2"/>
    <property type="match status" value="1"/>
</dbReference>
<dbReference type="InterPro" id="IPR018060">
    <property type="entry name" value="HTH_AraC"/>
</dbReference>
<evidence type="ECO:0000256" key="1">
    <source>
        <dbReference type="ARBA" id="ARBA00023015"/>
    </source>
</evidence>
<dbReference type="PRINTS" id="PR00032">
    <property type="entry name" value="HTHARAC"/>
</dbReference>
<evidence type="ECO:0000256" key="2">
    <source>
        <dbReference type="ARBA" id="ARBA00023125"/>
    </source>
</evidence>
<name>A0A365Y237_9BACT</name>
<evidence type="ECO:0000259" key="4">
    <source>
        <dbReference type="PROSITE" id="PS01124"/>
    </source>
</evidence>
<dbReference type="Pfam" id="PF06445">
    <property type="entry name" value="GyrI-like"/>
    <property type="match status" value="1"/>
</dbReference>
<dbReference type="Gene3D" id="1.10.10.60">
    <property type="entry name" value="Homeodomain-like"/>
    <property type="match status" value="2"/>
</dbReference>
<keyword evidence="1" id="KW-0805">Transcription regulation</keyword>
<dbReference type="PANTHER" id="PTHR40055:SF1">
    <property type="entry name" value="TRANSCRIPTIONAL REGULATOR YGIV-RELATED"/>
    <property type="match status" value="1"/>
</dbReference>
<feature type="domain" description="HTH araC/xylS-type" evidence="4">
    <location>
        <begin position="13"/>
        <end position="111"/>
    </location>
</feature>
<dbReference type="Proteomes" id="UP000253410">
    <property type="component" value="Unassembled WGS sequence"/>
</dbReference>
<reference evidence="5 6" key="1">
    <citation type="submission" date="2018-05" db="EMBL/GenBank/DDBJ databases">
        <title>Chitinophaga sp. K3CV102501T nov., isolated from isolated from a monsoon evergreen broad-leaved forest soil.</title>
        <authorList>
            <person name="Lv Y."/>
        </authorList>
    </citation>
    <scope>NUCLEOTIDE SEQUENCE [LARGE SCALE GENOMIC DNA]</scope>
    <source>
        <strain evidence="5 6">GDMCC 1.1325</strain>
    </source>
</reference>
<gene>
    <name evidence="5" type="ORF">DF182_05295</name>
</gene>
<dbReference type="InterPro" id="IPR020449">
    <property type="entry name" value="Tscrpt_reg_AraC-type_HTH"/>
</dbReference>
<dbReference type="GO" id="GO:0003700">
    <property type="term" value="F:DNA-binding transcription factor activity"/>
    <property type="evidence" value="ECO:0007669"/>
    <property type="project" value="InterPro"/>
</dbReference>
<dbReference type="SUPFAM" id="SSF46689">
    <property type="entry name" value="Homeodomain-like"/>
    <property type="match status" value="2"/>
</dbReference>
<dbReference type="SMART" id="SM00342">
    <property type="entry name" value="HTH_ARAC"/>
    <property type="match status" value="1"/>
</dbReference>
<evidence type="ECO:0000256" key="3">
    <source>
        <dbReference type="ARBA" id="ARBA00023163"/>
    </source>
</evidence>
<sequence>MNGNSSSNLHCVYNTLHFIEKNYDQPISIKQLEEVSHYSYRNIQRIFKYTCGETIGAYQKRLRVENAYKLMLYTKENITSIALKVGFANLASFSKAFKQQFNCSPKEAKSNKTLLFSEADITPVESDIILQPEIIYLPSVQVYYESAFIPYENNEIELLWERFMQYDFGGTGTTYFGVIADEPLIREKLDCRYDACSSIQAKHKTLPSKMILGGRYARFIHTGTYETIEETYKNIYSGWILESELEFGHTPIIERYIKHPDNTDTEEEQLTDILLPVK</sequence>
<dbReference type="RefSeq" id="WP_113614615.1">
    <property type="nucleotide sequence ID" value="NZ_QFFJ01000001.1"/>
</dbReference>
<dbReference type="AlphaFoldDB" id="A0A365Y237"/>
<keyword evidence="6" id="KW-1185">Reference proteome</keyword>
<keyword evidence="2" id="KW-0238">DNA-binding</keyword>
<dbReference type="PANTHER" id="PTHR40055">
    <property type="entry name" value="TRANSCRIPTIONAL REGULATOR YGIV-RELATED"/>
    <property type="match status" value="1"/>
</dbReference>
<evidence type="ECO:0000313" key="5">
    <source>
        <dbReference type="EMBL" id="RBL92014.1"/>
    </source>
</evidence>
<keyword evidence="3" id="KW-0804">Transcription</keyword>
<dbReference type="EMBL" id="QFFJ01000001">
    <property type="protein sequence ID" value="RBL92014.1"/>
    <property type="molecule type" value="Genomic_DNA"/>
</dbReference>
<proteinExistence type="predicted"/>
<dbReference type="Pfam" id="PF12833">
    <property type="entry name" value="HTH_18"/>
    <property type="match status" value="1"/>
</dbReference>
<organism evidence="5 6">
    <name type="scientific">Chitinophaga flava</name>
    <dbReference type="NCBI Taxonomy" id="2259036"/>
    <lineage>
        <taxon>Bacteria</taxon>
        <taxon>Pseudomonadati</taxon>
        <taxon>Bacteroidota</taxon>
        <taxon>Chitinophagia</taxon>
        <taxon>Chitinophagales</taxon>
        <taxon>Chitinophagaceae</taxon>
        <taxon>Chitinophaga</taxon>
    </lineage>
</organism>
<dbReference type="SMART" id="SM00871">
    <property type="entry name" value="AraC_E_bind"/>
    <property type="match status" value="1"/>
</dbReference>
<dbReference type="SUPFAM" id="SSF55136">
    <property type="entry name" value="Probable bacterial effector-binding domain"/>
    <property type="match status" value="1"/>
</dbReference>
<dbReference type="InterPro" id="IPR029442">
    <property type="entry name" value="GyrI-like"/>
</dbReference>
<comment type="caution">
    <text evidence="5">The sequence shown here is derived from an EMBL/GenBank/DDBJ whole genome shotgun (WGS) entry which is preliminary data.</text>
</comment>
<dbReference type="OrthoDB" id="9816011at2"/>
<protein>
    <submittedName>
        <fullName evidence="5">AraC family transcriptional regulator</fullName>
    </submittedName>
</protein>
<dbReference type="InterPro" id="IPR010499">
    <property type="entry name" value="AraC_E-bd"/>
</dbReference>
<dbReference type="Gene3D" id="3.20.80.10">
    <property type="entry name" value="Regulatory factor, effector binding domain"/>
    <property type="match status" value="1"/>
</dbReference>
<dbReference type="GO" id="GO:0043565">
    <property type="term" value="F:sequence-specific DNA binding"/>
    <property type="evidence" value="ECO:0007669"/>
    <property type="project" value="InterPro"/>
</dbReference>
<dbReference type="InterPro" id="IPR009057">
    <property type="entry name" value="Homeodomain-like_sf"/>
</dbReference>
<accession>A0A365Y237</accession>
<evidence type="ECO:0000313" key="6">
    <source>
        <dbReference type="Proteomes" id="UP000253410"/>
    </source>
</evidence>